<dbReference type="FunFam" id="2.40.128.20:FF:000003">
    <property type="entry name" value="Apolipoprotein D"/>
    <property type="match status" value="1"/>
</dbReference>
<feature type="domain" description="Lipocalin/cytosolic fatty-acid binding" evidence="13">
    <location>
        <begin position="80"/>
        <end position="240"/>
    </location>
</feature>
<evidence type="ECO:0000259" key="13">
    <source>
        <dbReference type="Pfam" id="PF08212"/>
    </source>
</evidence>
<dbReference type="GO" id="GO:0006629">
    <property type="term" value="P:lipid metabolic process"/>
    <property type="evidence" value="ECO:0007669"/>
    <property type="project" value="TreeGrafter"/>
</dbReference>
<keyword evidence="7" id="KW-0346">Stress response</keyword>
<evidence type="ECO:0000256" key="3">
    <source>
        <dbReference type="ARBA" id="ARBA00019890"/>
    </source>
</evidence>
<dbReference type="InterPro" id="IPR012674">
    <property type="entry name" value="Calycin"/>
</dbReference>
<evidence type="ECO:0000256" key="12">
    <source>
        <dbReference type="SAM" id="MobiDB-lite"/>
    </source>
</evidence>
<dbReference type="GO" id="GO:0005576">
    <property type="term" value="C:extracellular region"/>
    <property type="evidence" value="ECO:0007669"/>
    <property type="project" value="UniProtKB-SubCell"/>
</dbReference>
<evidence type="ECO:0000256" key="11">
    <source>
        <dbReference type="ARBA" id="ARBA00045493"/>
    </source>
</evidence>
<evidence type="ECO:0000256" key="5">
    <source>
        <dbReference type="ARBA" id="ARBA00022525"/>
    </source>
</evidence>
<reference evidence="15" key="1">
    <citation type="submission" date="2017-01" db="EMBL/GenBank/DDBJ databases">
        <title>Comparative genomics of anhydrobiosis in the tardigrade Hypsibius dujardini.</title>
        <authorList>
            <person name="Yoshida Y."/>
            <person name="Koutsovoulos G."/>
            <person name="Laetsch D."/>
            <person name="Stevens L."/>
            <person name="Kumar S."/>
            <person name="Horikawa D."/>
            <person name="Ishino K."/>
            <person name="Komine S."/>
            <person name="Tomita M."/>
            <person name="Blaxter M."/>
            <person name="Arakawa K."/>
        </authorList>
    </citation>
    <scope>NUCLEOTIDE SEQUENCE [LARGE SCALE GENOMIC DNA]</scope>
    <source>
        <strain evidence="15">Z151</strain>
    </source>
</reference>
<dbReference type="GO" id="GO:0008289">
    <property type="term" value="F:lipid binding"/>
    <property type="evidence" value="ECO:0007669"/>
    <property type="project" value="UniProtKB-KW"/>
</dbReference>
<dbReference type="GO" id="GO:0005737">
    <property type="term" value="C:cytoplasm"/>
    <property type="evidence" value="ECO:0007669"/>
    <property type="project" value="TreeGrafter"/>
</dbReference>
<dbReference type="PANTHER" id="PTHR10612:SF34">
    <property type="entry name" value="APOLIPOPROTEIN D"/>
    <property type="match status" value="1"/>
</dbReference>
<dbReference type="InterPro" id="IPR002446">
    <property type="entry name" value="Lipocalin_bac"/>
</dbReference>
<proteinExistence type="inferred from homology"/>
<keyword evidence="4" id="KW-0813">Transport</keyword>
<name>A0A1W0X534_HYPEX</name>
<dbReference type="OrthoDB" id="565904at2759"/>
<comment type="function">
    <text evidence="11">Secreted heat soluble protein acting as a molecular shield in water-deficient condition. Tardigrade-specific intrinsically disordered proteins (TDPs) are essential for desiccation tolerance by forming non-crystalline amorphous solids upon desiccation, and this vitrified state mirrors their protective capabilities.</text>
</comment>
<keyword evidence="9" id="KW-1015">Disulfide bond</keyword>
<keyword evidence="6" id="KW-0732">Signal</keyword>
<dbReference type="PANTHER" id="PTHR10612">
    <property type="entry name" value="APOLIPOPROTEIN D"/>
    <property type="match status" value="1"/>
</dbReference>
<evidence type="ECO:0000313" key="15">
    <source>
        <dbReference type="Proteomes" id="UP000192578"/>
    </source>
</evidence>
<keyword evidence="5" id="KW-0964">Secreted</keyword>
<accession>A0A1W0X534</accession>
<evidence type="ECO:0000256" key="7">
    <source>
        <dbReference type="ARBA" id="ARBA00023016"/>
    </source>
</evidence>
<dbReference type="InterPro" id="IPR022272">
    <property type="entry name" value="Lipocalin_CS"/>
</dbReference>
<evidence type="ECO:0000256" key="1">
    <source>
        <dbReference type="ARBA" id="ARBA00004613"/>
    </source>
</evidence>
<comment type="subcellular location">
    <subcellularLocation>
        <location evidence="1">Secreted</location>
    </subcellularLocation>
</comment>
<evidence type="ECO:0000313" key="14">
    <source>
        <dbReference type="EMBL" id="OQV22484.1"/>
    </source>
</evidence>
<dbReference type="Pfam" id="PF08212">
    <property type="entry name" value="Lipocalin_2"/>
    <property type="match status" value="1"/>
</dbReference>
<sequence length="333" mass="37124">MDSPSKDCELFTPGMRGKEQYSPPFIAVLTNTTDALSASTKMPISGWTFVVSMLATFTAVLEAQVPMWGACPTIETVPDFDINRYMGKWFEVEAYFHFFELGLSCITSEYTIRPSVGHGAHPAIAVQNVGYSWMHASEIASEGEAYIPDPTRAPAKLKVNFPNVTGTAGVADADYWILDTDYENYAVVWSCTAMEVFGASFMNAQTLWILGRTPKLPEILLDVLKTRLKEKGINPTGLVRQDHDSCPGRSNSKPPHLRRDSAAVRKLPDPADLSSSIKTTIMRQFSANVHNVRKSLMPRRRSTYGGFQSELINVADIPHDRPQRDRRSNWTTI</sequence>
<evidence type="ECO:0000256" key="2">
    <source>
        <dbReference type="ARBA" id="ARBA00006119"/>
    </source>
</evidence>
<gene>
    <name evidence="14" type="ORF">BV898_03659</name>
</gene>
<comment type="caution">
    <text evidence="14">The sequence shown here is derived from an EMBL/GenBank/DDBJ whole genome shotgun (WGS) entry which is preliminary data.</text>
</comment>
<protein>
    <recommendedName>
        <fullName evidence="3">Apolipoprotein D</fullName>
    </recommendedName>
</protein>
<evidence type="ECO:0000256" key="4">
    <source>
        <dbReference type="ARBA" id="ARBA00022448"/>
    </source>
</evidence>
<dbReference type="InterPro" id="IPR000566">
    <property type="entry name" value="Lipocln_cytosolic_FA-bd_dom"/>
</dbReference>
<evidence type="ECO:0000256" key="8">
    <source>
        <dbReference type="ARBA" id="ARBA00023121"/>
    </source>
</evidence>
<evidence type="ECO:0000256" key="6">
    <source>
        <dbReference type="ARBA" id="ARBA00022729"/>
    </source>
</evidence>
<feature type="region of interest" description="Disordered" evidence="12">
    <location>
        <begin position="235"/>
        <end position="261"/>
    </location>
</feature>
<keyword evidence="10" id="KW-0325">Glycoprotein</keyword>
<organism evidence="14 15">
    <name type="scientific">Hypsibius exemplaris</name>
    <name type="common">Freshwater tardigrade</name>
    <dbReference type="NCBI Taxonomy" id="2072580"/>
    <lineage>
        <taxon>Eukaryota</taxon>
        <taxon>Metazoa</taxon>
        <taxon>Ecdysozoa</taxon>
        <taxon>Tardigrada</taxon>
        <taxon>Eutardigrada</taxon>
        <taxon>Parachela</taxon>
        <taxon>Hypsibioidea</taxon>
        <taxon>Hypsibiidae</taxon>
        <taxon>Hypsibius</taxon>
    </lineage>
</organism>
<dbReference type="Proteomes" id="UP000192578">
    <property type="component" value="Unassembled WGS sequence"/>
</dbReference>
<dbReference type="Gene3D" id="2.40.128.20">
    <property type="match status" value="1"/>
</dbReference>
<dbReference type="GO" id="GO:0000302">
    <property type="term" value="P:response to reactive oxygen species"/>
    <property type="evidence" value="ECO:0007669"/>
    <property type="project" value="TreeGrafter"/>
</dbReference>
<dbReference type="SUPFAM" id="SSF50814">
    <property type="entry name" value="Lipocalins"/>
    <property type="match status" value="1"/>
</dbReference>
<dbReference type="AlphaFoldDB" id="A0A1W0X534"/>
<keyword evidence="8" id="KW-0446">Lipid-binding</keyword>
<dbReference type="PRINTS" id="PR01171">
    <property type="entry name" value="BCTLIPOCALIN"/>
</dbReference>
<evidence type="ECO:0000256" key="10">
    <source>
        <dbReference type="ARBA" id="ARBA00023180"/>
    </source>
</evidence>
<keyword evidence="15" id="KW-1185">Reference proteome</keyword>
<comment type="similarity">
    <text evidence="2">Belongs to the Secretory-abundant heat soluble protein (SAHS) family.</text>
</comment>
<dbReference type="EMBL" id="MTYJ01000017">
    <property type="protein sequence ID" value="OQV22484.1"/>
    <property type="molecule type" value="Genomic_DNA"/>
</dbReference>
<evidence type="ECO:0000256" key="9">
    <source>
        <dbReference type="ARBA" id="ARBA00023157"/>
    </source>
</evidence>
<dbReference type="PROSITE" id="PS00213">
    <property type="entry name" value="LIPOCALIN"/>
    <property type="match status" value="1"/>
</dbReference>